<dbReference type="SUPFAM" id="SSF51161">
    <property type="entry name" value="Trimeric LpxA-like enzymes"/>
    <property type="match status" value="1"/>
</dbReference>
<dbReference type="Gene3D" id="2.160.10.10">
    <property type="entry name" value="Hexapeptide repeat proteins"/>
    <property type="match status" value="1"/>
</dbReference>
<evidence type="ECO:0000313" key="1">
    <source>
        <dbReference type="EMBL" id="PWB87042.1"/>
    </source>
</evidence>
<dbReference type="RefSeq" id="WP_116668986.1">
    <property type="nucleotide sequence ID" value="NZ_MZGU01000002.1"/>
</dbReference>
<dbReference type="Proteomes" id="UP000245577">
    <property type="component" value="Unassembled WGS sequence"/>
</dbReference>
<proteinExistence type="predicted"/>
<dbReference type="OrthoDB" id="76690at2157"/>
<dbReference type="GO" id="GO:0016740">
    <property type="term" value="F:transferase activity"/>
    <property type="evidence" value="ECO:0007669"/>
    <property type="project" value="UniProtKB-KW"/>
</dbReference>
<name>A0A2U1S985_9EURY</name>
<keyword evidence="1" id="KW-0808">Transferase</keyword>
<dbReference type="EMBL" id="MZGU01000002">
    <property type="protein sequence ID" value="PWB87042.1"/>
    <property type="molecule type" value="Genomic_DNA"/>
</dbReference>
<sequence>MESVSNIDQINDLKDNSFIGKPEFVNSIVRFNGKNNLFYCERDVKLYNAKIYFEGNNSLIYLSSSPNAIYPLILQVYHDSVIFFGRDNNMTAPININVQEHQNLIIGDDCNIGSGTNIRTSFAYPLFSGSTKERVNYPGSVLIGDHVWLGHLSYIASGARLGSGTTVDNNSYVPPNYICKSNCFLSGNPVEIIQDDVFFTKDYLGAFKQEDSNTMDNYVSDVFIYNVIPNETLVFDEIDKILKSLNVEDSLDFIQKLLVYNKRKNRFTIK</sequence>
<comment type="caution">
    <text evidence="1">The sequence shown here is derived from an EMBL/GenBank/DDBJ whole genome shotgun (WGS) entry which is preliminary data.</text>
</comment>
<organism evidence="1 2">
    <name type="scientific">Methanobrevibacter woesei</name>
    <dbReference type="NCBI Taxonomy" id="190976"/>
    <lineage>
        <taxon>Archaea</taxon>
        <taxon>Methanobacteriati</taxon>
        <taxon>Methanobacteriota</taxon>
        <taxon>Methanomada group</taxon>
        <taxon>Methanobacteria</taxon>
        <taxon>Methanobacteriales</taxon>
        <taxon>Methanobacteriaceae</taxon>
        <taxon>Methanobrevibacter</taxon>
    </lineage>
</organism>
<dbReference type="InterPro" id="IPR011004">
    <property type="entry name" value="Trimer_LpxA-like_sf"/>
</dbReference>
<protein>
    <submittedName>
        <fullName evidence="1">Maltose O-acetyltransferase</fullName>
    </submittedName>
</protein>
<dbReference type="Pfam" id="PF14602">
    <property type="entry name" value="Hexapep_2"/>
    <property type="match status" value="1"/>
</dbReference>
<gene>
    <name evidence="1" type="ORF">MBBWO_01570</name>
</gene>
<accession>A0A2U1S985</accession>
<dbReference type="AlphaFoldDB" id="A0A2U1S985"/>
<evidence type="ECO:0000313" key="2">
    <source>
        <dbReference type="Proteomes" id="UP000245577"/>
    </source>
</evidence>
<keyword evidence="2" id="KW-1185">Reference proteome</keyword>
<dbReference type="InterPro" id="IPR001451">
    <property type="entry name" value="Hexapep"/>
</dbReference>
<reference evidence="1 2" key="1">
    <citation type="submission" date="2017-03" db="EMBL/GenBank/DDBJ databases">
        <title>Genome sequence of Methanobrevibacter wosei.</title>
        <authorList>
            <person name="Poehlein A."/>
            <person name="Seedorf H."/>
            <person name="Daniel R."/>
        </authorList>
    </citation>
    <scope>NUCLEOTIDE SEQUENCE [LARGE SCALE GENOMIC DNA]</scope>
    <source>
        <strain evidence="1 2">DSM 11979</strain>
    </source>
</reference>